<dbReference type="AlphaFoldDB" id="A0A075H2A7"/>
<dbReference type="REBASE" id="97860">
    <property type="entry name" value="V.UthB10ORFAP"/>
</dbReference>
<dbReference type="GO" id="GO:0004519">
    <property type="term" value="F:endonuclease activity"/>
    <property type="evidence" value="ECO:0007669"/>
    <property type="project" value="UniProtKB-KW"/>
</dbReference>
<reference evidence="6" key="1">
    <citation type="journal article" date="2014" name="Genome Biol. Evol.">
        <title>Pangenome evidence for extensive interdomain horizontal transfer affecting lineage core and shell genes in uncultured planktonic thaumarchaeota and euryarchaeota.</title>
        <authorList>
            <person name="Deschamps P."/>
            <person name="Zivanovic Y."/>
            <person name="Moreira D."/>
            <person name="Rodriguez-Valera F."/>
            <person name="Lopez-Garcia P."/>
        </authorList>
    </citation>
    <scope>NUCLEOTIDE SEQUENCE</scope>
</reference>
<sequence>MFCMVDIFTPEKRSWVMSRIRSRDTKIEKRTASLLRKNRLHYRRFPRVFGSPDFVVEEKVLVFCDGDFWHGYQYDAKRLPKKFWRDKIEGNMRRDRDVTRKLRADGWSVVRLWEHDINKKPEMCGRRIMRSLH</sequence>
<evidence type="ECO:0000256" key="5">
    <source>
        <dbReference type="ARBA" id="ARBA00023204"/>
    </source>
</evidence>
<dbReference type="CDD" id="cd00221">
    <property type="entry name" value="Vsr"/>
    <property type="match status" value="1"/>
</dbReference>
<proteinExistence type="predicted"/>
<dbReference type="GO" id="GO:0016787">
    <property type="term" value="F:hydrolase activity"/>
    <property type="evidence" value="ECO:0007669"/>
    <property type="project" value="UniProtKB-KW"/>
</dbReference>
<dbReference type="SUPFAM" id="SSF52980">
    <property type="entry name" value="Restriction endonuclease-like"/>
    <property type="match status" value="1"/>
</dbReference>
<dbReference type="NCBIfam" id="TIGR00632">
    <property type="entry name" value="vsr"/>
    <property type="match status" value="1"/>
</dbReference>
<dbReference type="EMBL" id="KF900818">
    <property type="protein sequence ID" value="AIF08023.1"/>
    <property type="molecule type" value="Genomic_DNA"/>
</dbReference>
<evidence type="ECO:0000256" key="3">
    <source>
        <dbReference type="ARBA" id="ARBA00022763"/>
    </source>
</evidence>
<evidence type="ECO:0000256" key="2">
    <source>
        <dbReference type="ARBA" id="ARBA00022759"/>
    </source>
</evidence>
<dbReference type="InterPro" id="IPR004603">
    <property type="entry name" value="DNA_mismatch_endonuc_vsr"/>
</dbReference>
<evidence type="ECO:0000256" key="1">
    <source>
        <dbReference type="ARBA" id="ARBA00022722"/>
    </source>
</evidence>
<accession>A0A075H2A7</accession>
<keyword evidence="1" id="KW-0540">Nuclease</keyword>
<keyword evidence="5" id="KW-0234">DNA repair</keyword>
<organism evidence="6">
    <name type="scientific">uncultured marine thaumarchaeote KM3_26_B10</name>
    <dbReference type="NCBI Taxonomy" id="1456107"/>
    <lineage>
        <taxon>Archaea</taxon>
        <taxon>Nitrososphaerota</taxon>
        <taxon>environmental samples</taxon>
    </lineage>
</organism>
<protein>
    <submittedName>
        <fullName evidence="6">DNA G/T mismatch repair endonuclease (Vsr)</fullName>
    </submittedName>
</protein>
<keyword evidence="4" id="KW-0378">Hydrolase</keyword>
<dbReference type="InterPro" id="IPR011335">
    <property type="entry name" value="Restrct_endonuc-II-like"/>
</dbReference>
<evidence type="ECO:0000256" key="4">
    <source>
        <dbReference type="ARBA" id="ARBA00022801"/>
    </source>
</evidence>
<keyword evidence="2 6" id="KW-0255">Endonuclease</keyword>
<dbReference type="Gene3D" id="3.40.960.10">
    <property type="entry name" value="VSR Endonuclease"/>
    <property type="match status" value="1"/>
</dbReference>
<dbReference type="GO" id="GO:0006298">
    <property type="term" value="P:mismatch repair"/>
    <property type="evidence" value="ECO:0007669"/>
    <property type="project" value="InterPro"/>
</dbReference>
<evidence type="ECO:0000313" key="6">
    <source>
        <dbReference type="EMBL" id="AIF08023.1"/>
    </source>
</evidence>
<gene>
    <name evidence="6" type="primary">vsr</name>
</gene>
<dbReference type="Pfam" id="PF03852">
    <property type="entry name" value="Vsr"/>
    <property type="match status" value="1"/>
</dbReference>
<keyword evidence="3" id="KW-0227">DNA damage</keyword>
<name>A0A075H2A7_9ARCH</name>